<accession>A0AAV7ZSK8</accession>
<comment type="caution">
    <text evidence="5">The sequence shown here is derived from an EMBL/GenBank/DDBJ whole genome shotgun (WGS) entry which is preliminary data.</text>
</comment>
<evidence type="ECO:0000259" key="3">
    <source>
        <dbReference type="Pfam" id="PF04840"/>
    </source>
</evidence>
<dbReference type="InterPro" id="IPR038132">
    <property type="entry name" value="Vps16_C_sf"/>
</dbReference>
<name>A0AAV7ZSK8_9EUKA</name>
<comment type="similarity">
    <text evidence="1 2">Belongs to the VPS16 family.</text>
</comment>
<dbReference type="PIRSF" id="PIRSF007949">
    <property type="entry name" value="VPS16"/>
    <property type="match status" value="1"/>
</dbReference>
<evidence type="ECO:0000256" key="2">
    <source>
        <dbReference type="PIRNR" id="PIRNR007949"/>
    </source>
</evidence>
<dbReference type="PANTHER" id="PTHR12811:SF0">
    <property type="entry name" value="VACUOLAR PROTEIN SORTING-ASSOCIATED PROTEIN 16 HOMOLOG"/>
    <property type="match status" value="1"/>
</dbReference>
<dbReference type="SUPFAM" id="SSF50978">
    <property type="entry name" value="WD40 repeat-like"/>
    <property type="match status" value="1"/>
</dbReference>
<dbReference type="Pfam" id="PF04841">
    <property type="entry name" value="Vps16_N"/>
    <property type="match status" value="1"/>
</dbReference>
<protein>
    <submittedName>
        <fullName evidence="5">Vacuolar protein sorting vps16</fullName>
    </submittedName>
</protein>
<evidence type="ECO:0000256" key="1">
    <source>
        <dbReference type="ARBA" id="ARBA00009250"/>
    </source>
</evidence>
<gene>
    <name evidence="5" type="ORF">M0812_10804</name>
</gene>
<dbReference type="EMBL" id="JANTQA010000023">
    <property type="protein sequence ID" value="KAJ3444942.1"/>
    <property type="molecule type" value="Genomic_DNA"/>
</dbReference>
<dbReference type="InterPro" id="IPR016534">
    <property type="entry name" value="VPS16"/>
</dbReference>
<evidence type="ECO:0000313" key="6">
    <source>
        <dbReference type="Proteomes" id="UP001146793"/>
    </source>
</evidence>
<organism evidence="5 6">
    <name type="scientific">Anaeramoeba flamelloides</name>
    <dbReference type="NCBI Taxonomy" id="1746091"/>
    <lineage>
        <taxon>Eukaryota</taxon>
        <taxon>Metamonada</taxon>
        <taxon>Anaeramoebidae</taxon>
        <taxon>Anaeramoeba</taxon>
    </lineage>
</organism>
<proteinExistence type="inferred from homology"/>
<dbReference type="InterPro" id="IPR036322">
    <property type="entry name" value="WD40_repeat_dom_sf"/>
</dbReference>
<sequence>MSAYSTNWDLLHTIKYYKQEIYSLEKTELSQLELSGFIYAGSKNGGPIAFMVDFRKAVKQTSVILSNRIYVFSSSGKLLGEIDTKHCGKIIEIGWDKEDRLICVTLDSKIHIFSMFGDEIKEITVSKSLKITSSVYLCKIWETGVAILNQAGDILVADLFKEKSPALYTTLSSEKEIYDMDIIPAQFSNSREPEVLLSTSDGELLICIDLEKQSLQAVGTVVKLSLSPSGKILAYFTQGGKLVVTTLTHDKILLQFETKSPCPTKLVWCGTDSILCYWEKKNLLLMIGPNDTFVRYSYGDSICLIPEIDGIRIISNEACEFLSRVPQVIQSIFEIGSDSTGAMLFEASQYFQQRDSRADKIIREISKELDEGINECLIAAIHEFDLKRQNLLIKAASLGKSYVRNFNHDYFAEKIKEIRILNQIRMYLIGIPITYNQFKKMGVDNVIIKLLNHRNHVLAYEISKYLKLGSNKVLEKWACDKIKYSKSQSDEDEKIHDQIMEKLKETKSKVSFVEIAKVARDAGRESLAIKLIIHDPKSSNQVPLLLSMDKIEMALDEAINSGDNDLIYLILFHLLNEMSCSRITEKELFSKLQNREKAIQLLVLYWKQNKDEKNLKKLLEALEKYDDIAVMHIEKNFKDHKKKNVEDKIKNFKNASMKFEQSKKMIYKQISDEQIKLINVQVDLEKKKKNAIELKGQSVNETISTLIKNRDPKTANKVKRQFKVPDKRYWWITISTLAQNRMWENLLMFAESKNSPIGYEPFVRVCLKNLSKKEAKRYIPKIKNMKKKIDLYMELGMWKQATEGASTLKDEELLKQILQAKEISKKNKKTKKK</sequence>
<feature type="domain" description="Vps16 N-terminal" evidence="4">
    <location>
        <begin position="4"/>
        <end position="411"/>
    </location>
</feature>
<dbReference type="GO" id="GO:0005768">
    <property type="term" value="C:endosome"/>
    <property type="evidence" value="ECO:0007669"/>
    <property type="project" value="TreeGrafter"/>
</dbReference>
<dbReference type="Gene3D" id="2.130.10.10">
    <property type="entry name" value="YVTN repeat-like/Quinoprotein amine dehydrogenase"/>
    <property type="match status" value="1"/>
</dbReference>
<dbReference type="GO" id="GO:0003779">
    <property type="term" value="F:actin binding"/>
    <property type="evidence" value="ECO:0007669"/>
    <property type="project" value="TreeGrafter"/>
</dbReference>
<dbReference type="InterPro" id="IPR015943">
    <property type="entry name" value="WD40/YVTN_repeat-like_dom_sf"/>
</dbReference>
<dbReference type="Pfam" id="PF04840">
    <property type="entry name" value="Vps16_C"/>
    <property type="match status" value="1"/>
</dbReference>
<dbReference type="GO" id="GO:0005765">
    <property type="term" value="C:lysosomal membrane"/>
    <property type="evidence" value="ECO:0007669"/>
    <property type="project" value="TreeGrafter"/>
</dbReference>
<dbReference type="GO" id="GO:0042144">
    <property type="term" value="P:vacuole fusion, non-autophagic"/>
    <property type="evidence" value="ECO:0007669"/>
    <property type="project" value="TreeGrafter"/>
</dbReference>
<feature type="domain" description="Vps16 C-terminal" evidence="3">
    <location>
        <begin position="510"/>
        <end position="830"/>
    </location>
</feature>
<evidence type="ECO:0000313" key="5">
    <source>
        <dbReference type="EMBL" id="KAJ3444942.1"/>
    </source>
</evidence>
<reference evidence="5" key="1">
    <citation type="submission" date="2022-08" db="EMBL/GenBank/DDBJ databases">
        <title>Novel sulphate-reducing endosymbionts in the free-living metamonad Anaeramoeba.</title>
        <authorList>
            <person name="Jerlstrom-Hultqvist J."/>
            <person name="Cepicka I."/>
            <person name="Gallot-Lavallee L."/>
            <person name="Salas-Leiva D."/>
            <person name="Curtis B.A."/>
            <person name="Zahonova K."/>
            <person name="Pipaliya S."/>
            <person name="Dacks J."/>
            <person name="Roger A.J."/>
        </authorList>
    </citation>
    <scope>NUCLEOTIDE SEQUENCE</scope>
    <source>
        <strain evidence="5">Busselton2</strain>
    </source>
</reference>
<dbReference type="PANTHER" id="PTHR12811">
    <property type="entry name" value="VACUOLAR PROTEIN SORTING VPS16"/>
    <property type="match status" value="1"/>
</dbReference>
<dbReference type="AlphaFoldDB" id="A0AAV7ZSK8"/>
<dbReference type="GO" id="GO:0030897">
    <property type="term" value="C:HOPS complex"/>
    <property type="evidence" value="ECO:0007669"/>
    <property type="project" value="TreeGrafter"/>
</dbReference>
<dbReference type="Proteomes" id="UP001146793">
    <property type="component" value="Unassembled WGS sequence"/>
</dbReference>
<dbReference type="InterPro" id="IPR006925">
    <property type="entry name" value="Vps16_C"/>
</dbReference>
<dbReference type="GO" id="GO:0006886">
    <property type="term" value="P:intracellular protein transport"/>
    <property type="evidence" value="ECO:0007669"/>
    <property type="project" value="InterPro"/>
</dbReference>
<evidence type="ECO:0000259" key="4">
    <source>
        <dbReference type="Pfam" id="PF04841"/>
    </source>
</evidence>
<dbReference type="GO" id="GO:0016197">
    <property type="term" value="P:endosomal transport"/>
    <property type="evidence" value="ECO:0007669"/>
    <property type="project" value="TreeGrafter"/>
</dbReference>
<dbReference type="InterPro" id="IPR006926">
    <property type="entry name" value="Vps16_N"/>
</dbReference>
<dbReference type="Gene3D" id="1.10.150.780">
    <property type="entry name" value="Vps16, C-terminal region"/>
    <property type="match status" value="1"/>
</dbReference>